<accession>A0A0V0RDF9</accession>
<evidence type="ECO:0000313" key="1">
    <source>
        <dbReference type="EMBL" id="KRX12277.1"/>
    </source>
</evidence>
<organism evidence="1 2">
    <name type="scientific">Trichinella nelsoni</name>
    <dbReference type="NCBI Taxonomy" id="6336"/>
    <lineage>
        <taxon>Eukaryota</taxon>
        <taxon>Metazoa</taxon>
        <taxon>Ecdysozoa</taxon>
        <taxon>Nematoda</taxon>
        <taxon>Enoplea</taxon>
        <taxon>Dorylaimia</taxon>
        <taxon>Trichinellida</taxon>
        <taxon>Trichinellidae</taxon>
        <taxon>Trichinella</taxon>
    </lineage>
</organism>
<comment type="caution">
    <text evidence="1">The sequence shown here is derived from an EMBL/GenBank/DDBJ whole genome shotgun (WGS) entry which is preliminary data.</text>
</comment>
<gene>
    <name evidence="1" type="ORF">T07_13596</name>
</gene>
<name>A0A0V0RDF9_9BILA</name>
<reference evidence="1 2" key="1">
    <citation type="submission" date="2015-01" db="EMBL/GenBank/DDBJ databases">
        <title>Evolution of Trichinella species and genotypes.</title>
        <authorList>
            <person name="Korhonen P.K."/>
            <person name="Edoardo P."/>
            <person name="Giuseppe L.R."/>
            <person name="Gasser R.B."/>
        </authorList>
    </citation>
    <scope>NUCLEOTIDE SEQUENCE [LARGE SCALE GENOMIC DNA]</scope>
    <source>
        <strain evidence="1">ISS37</strain>
    </source>
</reference>
<sequence length="34" mass="3786">MIGIFETPIQKSARFLLVVKSVISLDVCARGFFV</sequence>
<evidence type="ECO:0000313" key="2">
    <source>
        <dbReference type="Proteomes" id="UP000054630"/>
    </source>
</evidence>
<protein>
    <submittedName>
        <fullName evidence="1">Uncharacterized protein</fullName>
    </submittedName>
</protein>
<dbReference type="AlphaFoldDB" id="A0A0V0RDF9"/>
<dbReference type="Proteomes" id="UP000054630">
    <property type="component" value="Unassembled WGS sequence"/>
</dbReference>
<keyword evidence="2" id="KW-1185">Reference proteome</keyword>
<proteinExistence type="predicted"/>
<dbReference type="EMBL" id="JYDL01000560">
    <property type="protein sequence ID" value="KRX12277.1"/>
    <property type="molecule type" value="Genomic_DNA"/>
</dbReference>